<evidence type="ECO:0000313" key="3">
    <source>
        <dbReference type="Proteomes" id="UP000654370"/>
    </source>
</evidence>
<dbReference type="Proteomes" id="UP000654370">
    <property type="component" value="Unassembled WGS sequence"/>
</dbReference>
<dbReference type="OrthoDB" id="2438235at2759"/>
<keyword evidence="3" id="KW-1185">Reference proteome</keyword>
<accession>A0A8H7PDQ9</accession>
<sequence>MKFTLAALGLVAVAQVAYACENKQCAEDDQECINACVDQINKCVSDCGGGNSCYQQCISEWTPTITNSAGAPVSTSDPLGSATADISGWSTVTGVSAGPATATATADGTMSMNTAPGASSGAPLTGSAAASFASASASLATAFSSATMSLQSGFSASLSAASSSVAGAASSAASSGSTSAAVESASSSAKIIYTVCAVAALALAL</sequence>
<organism evidence="2 3">
    <name type="scientific">Mortierella isabellina</name>
    <name type="common">Filamentous fungus</name>
    <name type="synonym">Umbelopsis isabellina</name>
    <dbReference type="NCBI Taxonomy" id="91625"/>
    <lineage>
        <taxon>Eukaryota</taxon>
        <taxon>Fungi</taxon>
        <taxon>Fungi incertae sedis</taxon>
        <taxon>Mucoromycota</taxon>
        <taxon>Mucoromycotina</taxon>
        <taxon>Umbelopsidomycetes</taxon>
        <taxon>Umbelopsidales</taxon>
        <taxon>Umbelopsidaceae</taxon>
        <taxon>Umbelopsis</taxon>
    </lineage>
</organism>
<proteinExistence type="predicted"/>
<keyword evidence="1" id="KW-0732">Signal</keyword>
<protein>
    <submittedName>
        <fullName evidence="2">Uncharacterized protein</fullName>
    </submittedName>
</protein>
<evidence type="ECO:0000256" key="1">
    <source>
        <dbReference type="SAM" id="SignalP"/>
    </source>
</evidence>
<name>A0A8H7PDQ9_MORIS</name>
<evidence type="ECO:0000313" key="2">
    <source>
        <dbReference type="EMBL" id="KAG2171496.1"/>
    </source>
</evidence>
<comment type="caution">
    <text evidence="2">The sequence shown here is derived from an EMBL/GenBank/DDBJ whole genome shotgun (WGS) entry which is preliminary data.</text>
</comment>
<feature type="signal peptide" evidence="1">
    <location>
        <begin position="1"/>
        <end position="19"/>
    </location>
</feature>
<dbReference type="AlphaFoldDB" id="A0A8H7PDQ9"/>
<reference evidence="2" key="1">
    <citation type="submission" date="2020-12" db="EMBL/GenBank/DDBJ databases">
        <title>Metabolic potential, ecology and presence of endohyphal bacteria is reflected in genomic diversity of Mucoromycotina.</title>
        <authorList>
            <person name="Muszewska A."/>
            <person name="Okrasinska A."/>
            <person name="Steczkiewicz K."/>
            <person name="Drgas O."/>
            <person name="Orlowska M."/>
            <person name="Perlinska-Lenart U."/>
            <person name="Aleksandrzak-Piekarczyk T."/>
            <person name="Szatraj K."/>
            <person name="Zielenkiewicz U."/>
            <person name="Pilsyk S."/>
            <person name="Malc E."/>
            <person name="Mieczkowski P."/>
            <person name="Kruszewska J.S."/>
            <person name="Biernat P."/>
            <person name="Pawlowska J."/>
        </authorList>
    </citation>
    <scope>NUCLEOTIDE SEQUENCE</scope>
    <source>
        <strain evidence="2">WA0000067209</strain>
    </source>
</reference>
<dbReference type="EMBL" id="JAEPQZ010000021">
    <property type="protein sequence ID" value="KAG2171496.1"/>
    <property type="molecule type" value="Genomic_DNA"/>
</dbReference>
<dbReference type="PROSITE" id="PS51257">
    <property type="entry name" value="PROKAR_LIPOPROTEIN"/>
    <property type="match status" value="1"/>
</dbReference>
<feature type="chain" id="PRO_5034334535" evidence="1">
    <location>
        <begin position="20"/>
        <end position="205"/>
    </location>
</feature>
<gene>
    <name evidence="2" type="ORF">INT43_009157</name>
</gene>